<feature type="compositionally biased region" description="Polar residues" evidence="1">
    <location>
        <begin position="355"/>
        <end position="364"/>
    </location>
</feature>
<evidence type="ECO:0000313" key="2">
    <source>
        <dbReference type="EMBL" id="CDP38426.1"/>
    </source>
</evidence>
<dbReference type="PANTHER" id="PTHR35140:SF1">
    <property type="entry name" value="MITOTIC CHECK POINT PROTEIN BFA1"/>
    <property type="match status" value="1"/>
</dbReference>
<organism evidence="2">
    <name type="scientific">Blastobotrys adeninivorans</name>
    <name type="common">Yeast</name>
    <name type="synonym">Arxula adeninivorans</name>
    <dbReference type="NCBI Taxonomy" id="409370"/>
    <lineage>
        <taxon>Eukaryota</taxon>
        <taxon>Fungi</taxon>
        <taxon>Dikarya</taxon>
        <taxon>Ascomycota</taxon>
        <taxon>Saccharomycotina</taxon>
        <taxon>Dipodascomycetes</taxon>
        <taxon>Dipodascales</taxon>
        <taxon>Trichomonascaceae</taxon>
        <taxon>Blastobotrys</taxon>
    </lineage>
</organism>
<sequence length="727" mass="80130">MAQVKNLGSAAKPKPSENWDDDFDDADFDPSVFQSSVSSVSSVGSNGFYGGAHSISDDDEGFDDTNLTTKLSKLHLKNSPHISTRQVPEEFEDGDSTLDGGFSTVTSGAFNGASAVANKTPKRIPSTIGDGTLRSSVDTLKVSKMRSGNLGVLDHDFFSPPDSLGPLAHQTSRQFTIPTAEPVDDDFVIEVDGDDQDLGDHLQQKLKNRSHFEVDEDSWGEESLGVRPDSRLSDFSSSSYSMDESESEAGEDFLTGLQVPDHNMSFAQILENKRRQALEIAEKEQEQLLQGRKYDTIRSNGSANSVPDNIEADEDMDFFDGIEVNDGRLAAPRDAHRNVVVKNSIRRGGGIPPSRSANSVQFASASAEHRYPRTAQSSANLRSHTVSRAPSVSQGMSTIRNKASMPVLKPDSSASFGGLASRSPPKRRPSGAISSSGAPGGTLRSVNSIATIPQNSNTSPRKKESRLKFSRAKTGRLYGDGTELDLLDDLPTSIEREKSYTVTPRTRAQATIVRRPLDTYREKGKTRQSHARNQPTFVKEKAVHVRRRNNNKTRRGPGLIQQLGPPVTALTGKGYNGDMRFNPRKLIWEGNDVELKKFDSINAKTPGLIAYISNKGVQVVGDMVFDPKLLRWINVNEDEEQNDPFQGLDDLEVGQPEQSALASLSASVASHGEMQVGDEFDIDEEFIYRLEHEDSRWNRKVNGWFSFDEHRDTSYLNEIRTMVMNNR</sequence>
<evidence type="ECO:0000256" key="1">
    <source>
        <dbReference type="SAM" id="MobiDB-lite"/>
    </source>
</evidence>
<gene>
    <name evidence="2" type="ORF">GNLVRS02_ARAD1D34408g</name>
</gene>
<feature type="region of interest" description="Disordered" evidence="1">
    <location>
        <begin position="345"/>
        <end position="470"/>
    </location>
</feature>
<feature type="region of interest" description="Disordered" evidence="1">
    <location>
        <begin position="1"/>
        <end position="27"/>
    </location>
</feature>
<feature type="compositionally biased region" description="Acidic residues" evidence="1">
    <location>
        <begin position="18"/>
        <end position="27"/>
    </location>
</feature>
<feature type="region of interest" description="Disordered" evidence="1">
    <location>
        <begin position="210"/>
        <end position="249"/>
    </location>
</feature>
<dbReference type="GO" id="GO:1990334">
    <property type="term" value="C:Bfa1-Bub2 complex"/>
    <property type="evidence" value="ECO:0007669"/>
    <property type="project" value="InterPro"/>
</dbReference>
<name>A0A060TGX6_BLAAD</name>
<feature type="compositionally biased region" description="Low complexity" evidence="1">
    <location>
        <begin position="233"/>
        <end position="242"/>
    </location>
</feature>
<feature type="compositionally biased region" description="Polar residues" evidence="1">
    <location>
        <begin position="374"/>
        <end position="401"/>
    </location>
</feature>
<feature type="compositionally biased region" description="Polar residues" evidence="1">
    <location>
        <begin position="444"/>
        <end position="459"/>
    </location>
</feature>
<dbReference type="GO" id="GO:0044732">
    <property type="term" value="C:mitotic spindle pole body"/>
    <property type="evidence" value="ECO:0007669"/>
    <property type="project" value="TreeGrafter"/>
</dbReference>
<dbReference type="InterPro" id="IPR034586">
    <property type="entry name" value="Bfa1/Byr4"/>
</dbReference>
<dbReference type="AlphaFoldDB" id="A0A060TGX6"/>
<accession>A0A060TGX6</accession>
<dbReference type="EMBL" id="HG937694">
    <property type="protein sequence ID" value="CDP38426.1"/>
    <property type="molecule type" value="Genomic_DNA"/>
</dbReference>
<reference evidence="2" key="2">
    <citation type="submission" date="2014-06" db="EMBL/GenBank/DDBJ databases">
        <title>The complete genome of Blastobotrys (Arxula) adeninivorans LS3 - a yeast of biotechnological interest.</title>
        <authorList>
            <person name="Kunze G."/>
            <person name="Gaillardin C."/>
            <person name="Czernicka M."/>
            <person name="Durrens P."/>
            <person name="Martin T."/>
            <person name="Boer E."/>
            <person name="Gabaldon T."/>
            <person name="Cruz J."/>
            <person name="Talla E."/>
            <person name="Marck C."/>
            <person name="Goffeau A."/>
            <person name="Barbe V."/>
            <person name="Baret P."/>
            <person name="Baronian K."/>
            <person name="Beier S."/>
            <person name="Bleykasten C."/>
            <person name="Bode R."/>
            <person name="Casaregola S."/>
            <person name="Despons L."/>
            <person name="Fairhead C."/>
            <person name="Giersberg M."/>
            <person name="Gierski P."/>
            <person name="Hahnel U."/>
            <person name="Hartmann A."/>
            <person name="Jankowska D."/>
            <person name="Jubin C."/>
            <person name="Jung P."/>
            <person name="Lafontaine I."/>
            <person name="Leh-Louis V."/>
            <person name="Lemaire M."/>
            <person name="Marcet-Houben M."/>
            <person name="Mascher M."/>
            <person name="Morel G."/>
            <person name="Richard G.-F."/>
            <person name="Riechen J."/>
            <person name="Sacerdot C."/>
            <person name="Sarkar A."/>
            <person name="Savel G."/>
            <person name="Schacherer J."/>
            <person name="Sherman D."/>
            <person name="Straub M.-L."/>
            <person name="Stein N."/>
            <person name="Thierry A."/>
            <person name="Trautwein-Schult A."/>
            <person name="Westhof E."/>
            <person name="Worch S."/>
            <person name="Dujon B."/>
            <person name="Souciet J.-L."/>
            <person name="Wincker P."/>
            <person name="Scholz U."/>
            <person name="Neuveglise N."/>
        </authorList>
    </citation>
    <scope>NUCLEOTIDE SEQUENCE</scope>
    <source>
        <strain evidence="2">LS3</strain>
    </source>
</reference>
<dbReference type="GO" id="GO:0031578">
    <property type="term" value="P:mitotic spindle orientation checkpoint signaling"/>
    <property type="evidence" value="ECO:0007669"/>
    <property type="project" value="TreeGrafter"/>
</dbReference>
<feature type="compositionally biased region" description="Basic residues" evidence="1">
    <location>
        <begin position="544"/>
        <end position="555"/>
    </location>
</feature>
<dbReference type="GO" id="GO:0005096">
    <property type="term" value="F:GTPase activator activity"/>
    <property type="evidence" value="ECO:0007669"/>
    <property type="project" value="InterPro"/>
</dbReference>
<reference evidence="2" key="1">
    <citation type="submission" date="2014-02" db="EMBL/GenBank/DDBJ databases">
        <authorList>
            <person name="Genoscope - CEA"/>
        </authorList>
    </citation>
    <scope>NUCLEOTIDE SEQUENCE</scope>
    <source>
        <strain evidence="2">LS3</strain>
    </source>
</reference>
<protein>
    <submittedName>
        <fullName evidence="2">ARAD1D34408p</fullName>
    </submittedName>
</protein>
<feature type="region of interest" description="Disordered" evidence="1">
    <location>
        <begin position="542"/>
        <end position="567"/>
    </location>
</feature>
<proteinExistence type="predicted"/>
<dbReference type="PANTHER" id="PTHR35140">
    <property type="entry name" value="MITOTIC CHECK POINT PROTEIN BFA1"/>
    <property type="match status" value="1"/>
</dbReference>